<accession>A0ACC3N8H5</accession>
<keyword evidence="2" id="KW-1185">Reference proteome</keyword>
<evidence type="ECO:0000313" key="1">
    <source>
        <dbReference type="EMBL" id="KAK3711234.1"/>
    </source>
</evidence>
<comment type="caution">
    <text evidence="1">The sequence shown here is derived from an EMBL/GenBank/DDBJ whole genome shotgun (WGS) entry which is preliminary data.</text>
</comment>
<sequence length="240" mass="26424">MAGDPSRCQNVHISIIDTKRLPDSNLIFWTPALAKVLPGLQVSCFWEFLASGTISGPAHKAVKYDELVDLGVLVLEVLVAEALPPLHLREPGLNTTRWYSAQEAISLKMRIAEPFGQDFAIPVAVYLLSWYDSVDEQTAVDLLAEADIPQAWHEDPTIMTGDVFTGGLEEVLTAIALLRKLAGKAHGHGESAEMKSRSGEPETVDPELVRVSQSEEQKAMLDPKRIPKMVKDLDIDMVGW</sequence>
<proteinExistence type="predicted"/>
<protein>
    <submittedName>
        <fullName evidence="1">Uncharacterized protein</fullName>
    </submittedName>
</protein>
<dbReference type="EMBL" id="JAUTXU010000078">
    <property type="protein sequence ID" value="KAK3711234.1"/>
    <property type="molecule type" value="Genomic_DNA"/>
</dbReference>
<dbReference type="Proteomes" id="UP001281147">
    <property type="component" value="Unassembled WGS sequence"/>
</dbReference>
<gene>
    <name evidence="1" type="ORF">LTR37_009828</name>
</gene>
<reference evidence="1" key="1">
    <citation type="submission" date="2023-07" db="EMBL/GenBank/DDBJ databases">
        <title>Black Yeasts Isolated from many extreme environments.</title>
        <authorList>
            <person name="Coleine C."/>
            <person name="Stajich J.E."/>
            <person name="Selbmann L."/>
        </authorList>
    </citation>
    <scope>NUCLEOTIDE SEQUENCE</scope>
    <source>
        <strain evidence="1">CCFEE 5714</strain>
    </source>
</reference>
<evidence type="ECO:0000313" key="2">
    <source>
        <dbReference type="Proteomes" id="UP001281147"/>
    </source>
</evidence>
<organism evidence="1 2">
    <name type="scientific">Vermiconidia calcicola</name>
    <dbReference type="NCBI Taxonomy" id="1690605"/>
    <lineage>
        <taxon>Eukaryota</taxon>
        <taxon>Fungi</taxon>
        <taxon>Dikarya</taxon>
        <taxon>Ascomycota</taxon>
        <taxon>Pezizomycotina</taxon>
        <taxon>Dothideomycetes</taxon>
        <taxon>Dothideomycetidae</taxon>
        <taxon>Mycosphaerellales</taxon>
        <taxon>Extremaceae</taxon>
        <taxon>Vermiconidia</taxon>
    </lineage>
</organism>
<name>A0ACC3N8H5_9PEZI</name>